<organism evidence="2 3">
    <name type="scientific">Fistulina hepatica ATCC 64428</name>
    <dbReference type="NCBI Taxonomy" id="1128425"/>
    <lineage>
        <taxon>Eukaryota</taxon>
        <taxon>Fungi</taxon>
        <taxon>Dikarya</taxon>
        <taxon>Basidiomycota</taxon>
        <taxon>Agaricomycotina</taxon>
        <taxon>Agaricomycetes</taxon>
        <taxon>Agaricomycetidae</taxon>
        <taxon>Agaricales</taxon>
        <taxon>Fistulinaceae</taxon>
        <taxon>Fistulina</taxon>
    </lineage>
</organism>
<dbReference type="EMBL" id="KN881942">
    <property type="protein sequence ID" value="KIY47365.1"/>
    <property type="molecule type" value="Genomic_DNA"/>
</dbReference>
<feature type="region of interest" description="Disordered" evidence="1">
    <location>
        <begin position="354"/>
        <end position="375"/>
    </location>
</feature>
<dbReference type="AlphaFoldDB" id="A0A0D7A9M3"/>
<evidence type="ECO:0000256" key="1">
    <source>
        <dbReference type="SAM" id="MobiDB-lite"/>
    </source>
</evidence>
<feature type="region of interest" description="Disordered" evidence="1">
    <location>
        <begin position="1"/>
        <end position="31"/>
    </location>
</feature>
<reference evidence="2 3" key="1">
    <citation type="journal article" date="2015" name="Fungal Genet. Biol.">
        <title>Evolution of novel wood decay mechanisms in Agaricales revealed by the genome sequences of Fistulina hepatica and Cylindrobasidium torrendii.</title>
        <authorList>
            <person name="Floudas D."/>
            <person name="Held B.W."/>
            <person name="Riley R."/>
            <person name="Nagy L.G."/>
            <person name="Koehler G."/>
            <person name="Ransdell A.S."/>
            <person name="Younus H."/>
            <person name="Chow J."/>
            <person name="Chiniquy J."/>
            <person name="Lipzen A."/>
            <person name="Tritt A."/>
            <person name="Sun H."/>
            <person name="Haridas S."/>
            <person name="LaButti K."/>
            <person name="Ohm R.A."/>
            <person name="Kues U."/>
            <person name="Blanchette R.A."/>
            <person name="Grigoriev I.V."/>
            <person name="Minto R.E."/>
            <person name="Hibbett D.S."/>
        </authorList>
    </citation>
    <scope>NUCLEOTIDE SEQUENCE [LARGE SCALE GENOMIC DNA]</scope>
    <source>
        <strain evidence="2 3">ATCC 64428</strain>
    </source>
</reference>
<gene>
    <name evidence="2" type="ORF">FISHEDRAFT_74668</name>
</gene>
<dbReference type="Proteomes" id="UP000054144">
    <property type="component" value="Unassembled WGS sequence"/>
</dbReference>
<protein>
    <submittedName>
        <fullName evidence="2">Uncharacterized protein</fullName>
    </submittedName>
</protein>
<accession>A0A0D7A9M3</accession>
<proteinExistence type="predicted"/>
<feature type="region of interest" description="Disordered" evidence="1">
    <location>
        <begin position="244"/>
        <end position="263"/>
    </location>
</feature>
<evidence type="ECO:0000313" key="3">
    <source>
        <dbReference type="Proteomes" id="UP000054144"/>
    </source>
</evidence>
<keyword evidence="3" id="KW-1185">Reference proteome</keyword>
<sequence length="427" mass="48895">MSGNSTRQPFPRPRVRAPRQRSPTHPTDPLFARELPALEGGTDEVMDLIRRECRQQERAFRMRWEDEQKLREAEIEARWQNRLSDLVKQWTQERDMCFANLRMQWARLIHEENERHACATADALRAQERRLNQRWQAELARNMTLSVPVSQCDRHNFSHCARLSADTRSDVPSEGELSLMTHIRLLEDVLNNICPPFMHSSTPTADSGFSERICGIVDDRDARSAHVLDSESCRKASSRKSVDSPIFADDRSPSDTSAHSPRATDVFSPISSLISPELRLREQLVSEITRRIALESEYDACRAEIRCLRYGLMTSWQQSAVARASPQVGAESILQYPGELEPLSINLSVPFDDGSTTSRSAEKVTKRKKKKRQTCEKAKPYALPPLRRFSLRRRKPKVKVHKLMDSEAVLVRLLTRGIVTPELPPTH</sequence>
<name>A0A0D7A9M3_9AGAR</name>
<evidence type="ECO:0000313" key="2">
    <source>
        <dbReference type="EMBL" id="KIY47365.1"/>
    </source>
</evidence>